<dbReference type="PRINTS" id="PR00123">
    <property type="entry name" value="ATPASEA"/>
</dbReference>
<dbReference type="GO" id="GO:0045259">
    <property type="term" value="C:proton-transporting ATP synthase complex"/>
    <property type="evidence" value="ECO:0007669"/>
    <property type="project" value="UniProtKB-KW"/>
</dbReference>
<evidence type="ECO:0000256" key="9">
    <source>
        <dbReference type="ARBA" id="ARBA00023136"/>
    </source>
</evidence>
<reference evidence="12" key="1">
    <citation type="submission" date="2024-05" db="EMBL/GenBank/DDBJ databases">
        <title>Complete mitochondrial genome and phylogenetic analysis of Dollfustrema vaneyi (Trematoda: Bucephalidae).</title>
        <authorList>
            <person name="Hu Y."/>
            <person name="Wang T.G."/>
            <person name="Li X.W."/>
            <person name="Zhang D."/>
        </authorList>
    </citation>
    <scope>NUCLEOTIDE SEQUENCE</scope>
</reference>
<evidence type="ECO:0000256" key="7">
    <source>
        <dbReference type="ARBA" id="ARBA00022989"/>
    </source>
</evidence>
<protein>
    <submittedName>
        <fullName evidence="12">ATP synthase F0 subunit 6</fullName>
    </submittedName>
</protein>
<evidence type="ECO:0000256" key="6">
    <source>
        <dbReference type="ARBA" id="ARBA00022781"/>
    </source>
</evidence>
<feature type="transmembrane region" description="Helical" evidence="11">
    <location>
        <begin position="110"/>
        <end position="132"/>
    </location>
</feature>
<evidence type="ECO:0000313" key="12">
    <source>
        <dbReference type="EMBL" id="XBQ65885.1"/>
    </source>
</evidence>
<evidence type="ECO:0000256" key="8">
    <source>
        <dbReference type="ARBA" id="ARBA00023065"/>
    </source>
</evidence>
<organism evidence="12">
    <name type="scientific">Dollfustrema vaneyi</name>
    <dbReference type="NCBI Taxonomy" id="438518"/>
    <lineage>
        <taxon>Eukaryota</taxon>
        <taxon>Metazoa</taxon>
        <taxon>Spiralia</taxon>
        <taxon>Lophotrochozoa</taxon>
        <taxon>Platyhelminthes</taxon>
        <taxon>Trematoda</taxon>
        <taxon>Digenea</taxon>
        <taxon>Strigeidida</taxon>
        <taxon>Strigeoidea</taxon>
        <taxon>Bucephalidae</taxon>
        <taxon>Dollfustrema</taxon>
    </lineage>
</organism>
<keyword evidence="8" id="KW-0406">Ion transport</keyword>
<sequence length="169" mass="19005">MLQSRLNGIFSFICGFVGSYSFIYCFMVFLMLCVFVVLRVPYLYGLGGFLVFLVGFISPLYLSFFLSRLSCFGVSFFLSSFVPVGSPLWIAPFVALAETISYIVRPVVLLIRPFLNISIGAIGGGVLGSLFFQSWGVSFFLFVLFFYEIFVALVHWFIVCNILSFSSDH</sequence>
<feature type="transmembrane region" description="Helical" evidence="11">
    <location>
        <begin position="43"/>
        <end position="62"/>
    </location>
</feature>
<keyword evidence="7 11" id="KW-1133">Transmembrane helix</keyword>
<evidence type="ECO:0000256" key="11">
    <source>
        <dbReference type="SAM" id="Phobius"/>
    </source>
</evidence>
<comment type="similarity">
    <text evidence="2">Belongs to the ATPase A chain family.</text>
</comment>
<feature type="transmembrane region" description="Helical" evidence="11">
    <location>
        <begin position="69"/>
        <end position="90"/>
    </location>
</feature>
<keyword evidence="12" id="KW-0496">Mitochondrion</keyword>
<evidence type="ECO:0000256" key="4">
    <source>
        <dbReference type="ARBA" id="ARBA00022547"/>
    </source>
</evidence>
<gene>
    <name evidence="12" type="primary">atp6</name>
</gene>
<dbReference type="InterPro" id="IPR000568">
    <property type="entry name" value="ATP_synth_F0_asu"/>
</dbReference>
<dbReference type="GO" id="GO:0015986">
    <property type="term" value="P:proton motive force-driven ATP synthesis"/>
    <property type="evidence" value="ECO:0007669"/>
    <property type="project" value="InterPro"/>
</dbReference>
<evidence type="ECO:0000256" key="10">
    <source>
        <dbReference type="ARBA" id="ARBA00023310"/>
    </source>
</evidence>
<dbReference type="EMBL" id="PP860916">
    <property type="protein sequence ID" value="XBQ65885.1"/>
    <property type="molecule type" value="Genomic_DNA"/>
</dbReference>
<keyword evidence="9 11" id="KW-0472">Membrane</keyword>
<geneLocation type="mitochondrion" evidence="12"/>
<dbReference type="Gene3D" id="1.20.120.220">
    <property type="entry name" value="ATP synthase, F0 complex, subunit A"/>
    <property type="match status" value="1"/>
</dbReference>
<keyword evidence="3" id="KW-0813">Transport</keyword>
<feature type="transmembrane region" description="Helical" evidence="11">
    <location>
        <begin position="12"/>
        <end position="37"/>
    </location>
</feature>
<keyword evidence="10" id="KW-0066">ATP synthesis</keyword>
<dbReference type="GO" id="GO:0015078">
    <property type="term" value="F:proton transmembrane transporter activity"/>
    <property type="evidence" value="ECO:0007669"/>
    <property type="project" value="InterPro"/>
</dbReference>
<comment type="subcellular location">
    <subcellularLocation>
        <location evidence="1">Membrane</location>
        <topology evidence="1">Multi-pass membrane protein</topology>
    </subcellularLocation>
</comment>
<dbReference type="SUPFAM" id="SSF81336">
    <property type="entry name" value="F1F0 ATP synthase subunit A"/>
    <property type="match status" value="1"/>
</dbReference>
<proteinExistence type="inferred from homology"/>
<keyword evidence="5 11" id="KW-0812">Transmembrane</keyword>
<evidence type="ECO:0000256" key="5">
    <source>
        <dbReference type="ARBA" id="ARBA00022692"/>
    </source>
</evidence>
<accession>A0AAU7N3P3</accession>
<keyword evidence="4" id="KW-0138">CF(0)</keyword>
<evidence type="ECO:0000256" key="3">
    <source>
        <dbReference type="ARBA" id="ARBA00022448"/>
    </source>
</evidence>
<feature type="transmembrane region" description="Helical" evidence="11">
    <location>
        <begin position="139"/>
        <end position="159"/>
    </location>
</feature>
<evidence type="ECO:0000256" key="1">
    <source>
        <dbReference type="ARBA" id="ARBA00004141"/>
    </source>
</evidence>
<evidence type="ECO:0000256" key="2">
    <source>
        <dbReference type="ARBA" id="ARBA00006810"/>
    </source>
</evidence>
<dbReference type="AlphaFoldDB" id="A0AAU7N3P3"/>
<name>A0AAU7N3P3_9TREM</name>
<keyword evidence="6" id="KW-0375">Hydrogen ion transport</keyword>
<dbReference type="InterPro" id="IPR035908">
    <property type="entry name" value="F0_ATP_A_sf"/>
</dbReference>